<reference evidence="2" key="1">
    <citation type="submission" date="2022-06" db="EMBL/GenBank/DDBJ databases">
        <title>Genomic Encyclopedia of Archaeal and Bacterial Type Strains, Phase II (KMG-II): from individual species to whole genera.</title>
        <authorList>
            <person name="Goeker M."/>
        </authorList>
    </citation>
    <scope>NUCLEOTIDE SEQUENCE</scope>
    <source>
        <strain evidence="2">DSM 43935</strain>
    </source>
</reference>
<dbReference type="Proteomes" id="UP001206128">
    <property type="component" value="Unassembled WGS sequence"/>
</dbReference>
<gene>
    <name evidence="2" type="ORF">LX83_001402</name>
</gene>
<feature type="domain" description="DUF397" evidence="1">
    <location>
        <begin position="10"/>
        <end position="61"/>
    </location>
</feature>
<dbReference type="AlphaFoldDB" id="A0AAE3GC63"/>
<evidence type="ECO:0000313" key="3">
    <source>
        <dbReference type="Proteomes" id="UP001206128"/>
    </source>
</evidence>
<keyword evidence="3" id="KW-1185">Reference proteome</keyword>
<dbReference type="EMBL" id="JAMTCK010000003">
    <property type="protein sequence ID" value="MCP2164562.1"/>
    <property type="molecule type" value="Genomic_DNA"/>
</dbReference>
<organism evidence="2 3">
    <name type="scientific">Goodfellowiella coeruleoviolacea</name>
    <dbReference type="NCBI Taxonomy" id="334858"/>
    <lineage>
        <taxon>Bacteria</taxon>
        <taxon>Bacillati</taxon>
        <taxon>Actinomycetota</taxon>
        <taxon>Actinomycetes</taxon>
        <taxon>Pseudonocardiales</taxon>
        <taxon>Pseudonocardiaceae</taxon>
        <taxon>Goodfellowiella</taxon>
    </lineage>
</organism>
<dbReference type="InterPro" id="IPR007278">
    <property type="entry name" value="DUF397"/>
</dbReference>
<comment type="caution">
    <text evidence="2">The sequence shown here is derived from an EMBL/GenBank/DDBJ whole genome shotgun (WGS) entry which is preliminary data.</text>
</comment>
<protein>
    <recommendedName>
        <fullName evidence="1">DUF397 domain-containing protein</fullName>
    </recommendedName>
</protein>
<evidence type="ECO:0000313" key="2">
    <source>
        <dbReference type="EMBL" id="MCP2164562.1"/>
    </source>
</evidence>
<sequence>MDMSAVRFRNWRKSSFSGGAGQCVELAHNTTQIAVRDSKNPTGPMLTFAQTELIRLISALKTDRLSS</sequence>
<accession>A0AAE3GC63</accession>
<evidence type="ECO:0000259" key="1">
    <source>
        <dbReference type="Pfam" id="PF04149"/>
    </source>
</evidence>
<dbReference type="Pfam" id="PF04149">
    <property type="entry name" value="DUF397"/>
    <property type="match status" value="1"/>
</dbReference>
<name>A0AAE3GC63_9PSEU</name>
<proteinExistence type="predicted"/>